<name>A0A6J5YRH0_9ZZZZ</name>
<dbReference type="GO" id="GO:0046872">
    <property type="term" value="F:metal ion binding"/>
    <property type="evidence" value="ECO:0007669"/>
    <property type="project" value="UniProtKB-KW"/>
</dbReference>
<keyword evidence="6" id="KW-0479">Metal-binding</keyword>
<dbReference type="GO" id="GO:0051536">
    <property type="term" value="F:iron-sulfur cluster binding"/>
    <property type="evidence" value="ECO:0007669"/>
    <property type="project" value="UniProtKB-KW"/>
</dbReference>
<evidence type="ECO:0000256" key="4">
    <source>
        <dbReference type="ARBA" id="ARBA00012045"/>
    </source>
</evidence>
<feature type="domain" description="HhH-GPD" evidence="13">
    <location>
        <begin position="29"/>
        <end position="181"/>
    </location>
</feature>
<keyword evidence="10" id="KW-0411">Iron-sulfur</keyword>
<sequence>MDWYRANSRDLPWRTSEVTAWQILVSEIMLQQTPAARVAPAWLEWIARWPDAQSLAQASPADVLRQWNRLGYPNRALRLHATAQEVVNRFSGQLPQDFDELRSLPGIGEYTAAAIMSFAFNKRAVVLDTNVRRVIARVWHGNERTPSHLTTKERQEADGLVPTDDASAALWSIAVMEFGAVVCTSRTPQCHSCIISSQCTWHLQGHPAFEGVKRTQKFTGTDRQVRGKIMAALRESTSGVTRDTLTSLWPHATQRSRALSSLIEDGLVEQNDDGTFQLPN</sequence>
<protein>
    <recommendedName>
        <fullName evidence="5">Adenine DNA glycosylase</fullName>
        <ecNumber evidence="4">3.2.2.31</ecNumber>
    </recommendedName>
</protein>
<dbReference type="InterPro" id="IPR004036">
    <property type="entry name" value="Endonuclease-III-like_CS2"/>
</dbReference>
<dbReference type="InterPro" id="IPR044298">
    <property type="entry name" value="MIG/MutY"/>
</dbReference>
<dbReference type="EMBL" id="CAESAJ010000006">
    <property type="protein sequence ID" value="CAB4330580.1"/>
    <property type="molecule type" value="Genomic_DNA"/>
</dbReference>
<keyword evidence="9" id="KW-0408">Iron</keyword>
<keyword evidence="7" id="KW-0227">DNA damage</keyword>
<dbReference type="SUPFAM" id="SSF48150">
    <property type="entry name" value="DNA-glycosylase"/>
    <property type="match status" value="1"/>
</dbReference>
<dbReference type="PROSITE" id="PS01155">
    <property type="entry name" value="ENDONUCLEASE_III_2"/>
    <property type="match status" value="1"/>
</dbReference>
<dbReference type="GO" id="GO:0035485">
    <property type="term" value="F:adenine/guanine mispair binding"/>
    <property type="evidence" value="ECO:0007669"/>
    <property type="project" value="TreeGrafter"/>
</dbReference>
<evidence type="ECO:0000256" key="10">
    <source>
        <dbReference type="ARBA" id="ARBA00023014"/>
    </source>
</evidence>
<dbReference type="PANTHER" id="PTHR42944:SF1">
    <property type="entry name" value="ADENINE DNA GLYCOSYLASE"/>
    <property type="match status" value="1"/>
</dbReference>
<dbReference type="GO" id="GO:0000701">
    <property type="term" value="F:purine-specific mismatch base pair DNA N-glycosylase activity"/>
    <property type="evidence" value="ECO:0007669"/>
    <property type="project" value="UniProtKB-EC"/>
</dbReference>
<evidence type="ECO:0000256" key="3">
    <source>
        <dbReference type="ARBA" id="ARBA00008343"/>
    </source>
</evidence>
<dbReference type="InterPro" id="IPR023170">
    <property type="entry name" value="HhH_base_excis_C"/>
</dbReference>
<evidence type="ECO:0000256" key="6">
    <source>
        <dbReference type="ARBA" id="ARBA00022723"/>
    </source>
</evidence>
<keyword evidence="12" id="KW-0326">Glycosidase</keyword>
<dbReference type="Pfam" id="PF00730">
    <property type="entry name" value="HhH-GPD"/>
    <property type="match status" value="1"/>
</dbReference>
<keyword evidence="8" id="KW-0378">Hydrolase</keyword>
<comment type="similarity">
    <text evidence="3">Belongs to the Nth/MutY family.</text>
</comment>
<evidence type="ECO:0000256" key="5">
    <source>
        <dbReference type="ARBA" id="ARBA00022023"/>
    </source>
</evidence>
<dbReference type="CDD" id="cd00056">
    <property type="entry name" value="ENDO3c"/>
    <property type="match status" value="1"/>
</dbReference>
<evidence type="ECO:0000313" key="14">
    <source>
        <dbReference type="EMBL" id="CAB4330580.1"/>
    </source>
</evidence>
<organism evidence="14">
    <name type="scientific">freshwater metagenome</name>
    <dbReference type="NCBI Taxonomy" id="449393"/>
    <lineage>
        <taxon>unclassified sequences</taxon>
        <taxon>metagenomes</taxon>
        <taxon>ecological metagenomes</taxon>
    </lineage>
</organism>
<dbReference type="GO" id="GO:0006284">
    <property type="term" value="P:base-excision repair"/>
    <property type="evidence" value="ECO:0007669"/>
    <property type="project" value="InterPro"/>
</dbReference>
<evidence type="ECO:0000256" key="1">
    <source>
        <dbReference type="ARBA" id="ARBA00000843"/>
    </source>
</evidence>
<dbReference type="EC" id="3.2.2.31" evidence="4"/>
<evidence type="ECO:0000256" key="7">
    <source>
        <dbReference type="ARBA" id="ARBA00022763"/>
    </source>
</evidence>
<dbReference type="AlphaFoldDB" id="A0A6J5YRH0"/>
<dbReference type="InterPro" id="IPR003265">
    <property type="entry name" value="HhH-GPD_domain"/>
</dbReference>
<evidence type="ECO:0000256" key="9">
    <source>
        <dbReference type="ARBA" id="ARBA00023004"/>
    </source>
</evidence>
<dbReference type="Gene3D" id="1.10.1670.10">
    <property type="entry name" value="Helix-hairpin-Helix base-excision DNA repair enzymes (C-terminal)"/>
    <property type="match status" value="1"/>
</dbReference>
<evidence type="ECO:0000256" key="2">
    <source>
        <dbReference type="ARBA" id="ARBA00001966"/>
    </source>
</evidence>
<dbReference type="GO" id="GO:0034039">
    <property type="term" value="F:8-oxo-7,8-dihydroguanine DNA N-glycosylase activity"/>
    <property type="evidence" value="ECO:0007669"/>
    <property type="project" value="TreeGrafter"/>
</dbReference>
<accession>A0A6J5YRH0</accession>
<dbReference type="SMART" id="SM00478">
    <property type="entry name" value="ENDO3c"/>
    <property type="match status" value="1"/>
</dbReference>
<comment type="cofactor">
    <cofactor evidence="2">
        <name>[4Fe-4S] cluster</name>
        <dbReference type="ChEBI" id="CHEBI:49883"/>
    </cofactor>
</comment>
<evidence type="ECO:0000256" key="12">
    <source>
        <dbReference type="ARBA" id="ARBA00023295"/>
    </source>
</evidence>
<dbReference type="InterPro" id="IPR000445">
    <property type="entry name" value="HhH_motif"/>
</dbReference>
<dbReference type="GO" id="GO:0006298">
    <property type="term" value="P:mismatch repair"/>
    <property type="evidence" value="ECO:0007669"/>
    <property type="project" value="TreeGrafter"/>
</dbReference>
<dbReference type="InterPro" id="IPR011257">
    <property type="entry name" value="DNA_glycosylase"/>
</dbReference>
<reference evidence="14" key="1">
    <citation type="submission" date="2020-05" db="EMBL/GenBank/DDBJ databases">
        <authorList>
            <person name="Chiriac C."/>
            <person name="Salcher M."/>
            <person name="Ghai R."/>
            <person name="Kavagutti S V."/>
        </authorList>
    </citation>
    <scope>NUCLEOTIDE SEQUENCE</scope>
</reference>
<dbReference type="GO" id="GO:0032357">
    <property type="term" value="F:oxidized purine DNA binding"/>
    <property type="evidence" value="ECO:0007669"/>
    <property type="project" value="TreeGrafter"/>
</dbReference>
<evidence type="ECO:0000259" key="13">
    <source>
        <dbReference type="SMART" id="SM00478"/>
    </source>
</evidence>
<gene>
    <name evidence="14" type="ORF">UFOPK3770_00136</name>
</gene>
<keyword evidence="11" id="KW-0234">DNA repair</keyword>
<evidence type="ECO:0000256" key="8">
    <source>
        <dbReference type="ARBA" id="ARBA00022801"/>
    </source>
</evidence>
<proteinExistence type="inferred from homology"/>
<dbReference type="Pfam" id="PF00633">
    <property type="entry name" value="HHH"/>
    <property type="match status" value="1"/>
</dbReference>
<comment type="catalytic activity">
    <reaction evidence="1">
        <text>Hydrolyzes free adenine bases from 7,8-dihydro-8-oxoguanine:adenine mismatched double-stranded DNA, leaving an apurinic site.</text>
        <dbReference type="EC" id="3.2.2.31"/>
    </reaction>
</comment>
<dbReference type="Gene3D" id="1.10.340.30">
    <property type="entry name" value="Hypothetical protein, domain 2"/>
    <property type="match status" value="1"/>
</dbReference>
<evidence type="ECO:0000256" key="11">
    <source>
        <dbReference type="ARBA" id="ARBA00023204"/>
    </source>
</evidence>
<dbReference type="PANTHER" id="PTHR42944">
    <property type="entry name" value="ADENINE DNA GLYCOSYLASE"/>
    <property type="match status" value="1"/>
</dbReference>